<dbReference type="Pfam" id="PF02469">
    <property type="entry name" value="Fasciclin"/>
    <property type="match status" value="1"/>
</dbReference>
<dbReference type="InterPro" id="IPR050904">
    <property type="entry name" value="Adhesion/Biosynth-related"/>
</dbReference>
<dbReference type="PANTHER" id="PTHR10900">
    <property type="entry name" value="PERIOSTIN-RELATED"/>
    <property type="match status" value="1"/>
</dbReference>
<dbReference type="GO" id="GO:0005615">
    <property type="term" value="C:extracellular space"/>
    <property type="evidence" value="ECO:0007669"/>
    <property type="project" value="TreeGrafter"/>
</dbReference>
<dbReference type="InterPro" id="IPR036378">
    <property type="entry name" value="FAS1_dom_sf"/>
</dbReference>
<dbReference type="InterPro" id="IPR000782">
    <property type="entry name" value="FAS1_domain"/>
</dbReference>
<dbReference type="PROSITE" id="PS50213">
    <property type="entry name" value="FAS1"/>
    <property type="match status" value="1"/>
</dbReference>
<proteinExistence type="predicted"/>
<gene>
    <name evidence="2" type="ORF">EPA93_24255</name>
</gene>
<dbReference type="SUPFAM" id="SSF82153">
    <property type="entry name" value="FAS1 domain"/>
    <property type="match status" value="1"/>
</dbReference>
<protein>
    <submittedName>
        <fullName evidence="2">Fasciclin domain-containing protein</fullName>
    </submittedName>
</protein>
<dbReference type="Proteomes" id="UP000290365">
    <property type="component" value="Chromosome"/>
</dbReference>
<evidence type="ECO:0000313" key="2">
    <source>
        <dbReference type="EMBL" id="QBD78926.1"/>
    </source>
</evidence>
<dbReference type="RefSeq" id="WP_129889979.1">
    <property type="nucleotide sequence ID" value="NZ_CP035758.1"/>
</dbReference>
<dbReference type="EMBL" id="CP035758">
    <property type="protein sequence ID" value="QBD78926.1"/>
    <property type="molecule type" value="Genomic_DNA"/>
</dbReference>
<dbReference type="KEGG" id="kbs:EPA93_24255"/>
<keyword evidence="3" id="KW-1185">Reference proteome</keyword>
<dbReference type="PANTHER" id="PTHR10900:SF77">
    <property type="entry name" value="FI19380P1"/>
    <property type="match status" value="1"/>
</dbReference>
<dbReference type="SMART" id="SM00554">
    <property type="entry name" value="FAS1"/>
    <property type="match status" value="1"/>
</dbReference>
<dbReference type="Gene3D" id="2.30.180.10">
    <property type="entry name" value="FAS1 domain"/>
    <property type="match status" value="1"/>
</dbReference>
<evidence type="ECO:0000313" key="3">
    <source>
        <dbReference type="Proteomes" id="UP000290365"/>
    </source>
</evidence>
<feature type="domain" description="FAS1" evidence="1">
    <location>
        <begin position="1"/>
        <end position="148"/>
    </location>
</feature>
<dbReference type="AlphaFoldDB" id="A0A4P6JVD9"/>
<organism evidence="2 3">
    <name type="scientific">Ktedonosporobacter rubrisoli</name>
    <dbReference type="NCBI Taxonomy" id="2509675"/>
    <lineage>
        <taxon>Bacteria</taxon>
        <taxon>Bacillati</taxon>
        <taxon>Chloroflexota</taxon>
        <taxon>Ktedonobacteria</taxon>
        <taxon>Ktedonobacterales</taxon>
        <taxon>Ktedonosporobacteraceae</taxon>
        <taxon>Ktedonosporobacter</taxon>
    </lineage>
</organism>
<evidence type="ECO:0000259" key="1">
    <source>
        <dbReference type="PROSITE" id="PS50213"/>
    </source>
</evidence>
<sequence>MSNIEQILQARTAPFTLINLHTAITTCGQEYLLQGGHPLTLLAPYDRAFEKLRAQEDLPLFGNVTMLSRLVQYHVIPLKLTLDDMRKAATPAEDGGKEDGKNTLLLPTVSGQTLTIELSTAPHIGDAHIIEADIEAENGIIHIIDTILWPPGLSKEIPLGAQSPGRPAHD</sequence>
<dbReference type="OrthoDB" id="9800666at2"/>
<name>A0A4P6JVD9_KTERU</name>
<accession>A0A4P6JVD9</accession>
<reference evidence="2 3" key="1">
    <citation type="submission" date="2019-01" db="EMBL/GenBank/DDBJ databases">
        <title>Ktedonosporobacter rubrisoli SCAWS-G2.</title>
        <authorList>
            <person name="Huang Y."/>
            <person name="Yan B."/>
        </authorList>
    </citation>
    <scope>NUCLEOTIDE SEQUENCE [LARGE SCALE GENOMIC DNA]</scope>
    <source>
        <strain evidence="2 3">SCAWS-G2</strain>
    </source>
</reference>